<organism evidence="2 3">
    <name type="scientific">Suillus plorans</name>
    <dbReference type="NCBI Taxonomy" id="116603"/>
    <lineage>
        <taxon>Eukaryota</taxon>
        <taxon>Fungi</taxon>
        <taxon>Dikarya</taxon>
        <taxon>Basidiomycota</taxon>
        <taxon>Agaricomycotina</taxon>
        <taxon>Agaricomycetes</taxon>
        <taxon>Agaricomycetidae</taxon>
        <taxon>Boletales</taxon>
        <taxon>Suillineae</taxon>
        <taxon>Suillaceae</taxon>
        <taxon>Suillus</taxon>
    </lineage>
</organism>
<feature type="region of interest" description="Disordered" evidence="1">
    <location>
        <begin position="101"/>
        <end position="122"/>
    </location>
</feature>
<name>A0A9P7AFX7_9AGAM</name>
<dbReference type="AlphaFoldDB" id="A0A9P7AFX7"/>
<keyword evidence="3" id="KW-1185">Reference proteome</keyword>
<evidence type="ECO:0000313" key="3">
    <source>
        <dbReference type="Proteomes" id="UP000719766"/>
    </source>
</evidence>
<comment type="caution">
    <text evidence="2">The sequence shown here is derived from an EMBL/GenBank/DDBJ whole genome shotgun (WGS) entry which is preliminary data.</text>
</comment>
<dbReference type="RefSeq" id="XP_041155827.1">
    <property type="nucleotide sequence ID" value="XM_041307320.1"/>
</dbReference>
<accession>A0A9P7AFX7</accession>
<feature type="compositionally biased region" description="Acidic residues" evidence="1">
    <location>
        <begin position="112"/>
        <end position="122"/>
    </location>
</feature>
<feature type="compositionally biased region" description="Basic residues" evidence="1">
    <location>
        <begin position="239"/>
        <end position="249"/>
    </location>
</feature>
<gene>
    <name evidence="2" type="ORF">HD556DRAFT_1447668</name>
</gene>
<protein>
    <submittedName>
        <fullName evidence="2">Uncharacterized protein</fullName>
    </submittedName>
</protein>
<dbReference type="EMBL" id="JABBWE010000066">
    <property type="protein sequence ID" value="KAG1788636.1"/>
    <property type="molecule type" value="Genomic_DNA"/>
</dbReference>
<dbReference type="Proteomes" id="UP000719766">
    <property type="component" value="Unassembled WGS sequence"/>
</dbReference>
<sequence>MRRDPHYLQAVPPHSEEAFAADHSSITTSNCNSTTAASSAAVQQSSDSSLLCDPAHRAYLTPHSPKPVQPTQPTKPDADIDPFEHELRGFDVPAAQVHGYNLSRNPHRASVDDENLDEDEEHSEELQLFPGTGHSNLFISEVAKAMHAAADANLLTNLSLLQSTDPFIATNYLKTGNRMPLMVDEDDPEGRIGSKRKGAQSDARLIQGTAKRARGLGASEAGFGAPVRRGATSGSRASGKTKGRMKAIA</sequence>
<dbReference type="GeneID" id="64601084"/>
<feature type="region of interest" description="Disordered" evidence="1">
    <location>
        <begin position="215"/>
        <end position="249"/>
    </location>
</feature>
<evidence type="ECO:0000313" key="2">
    <source>
        <dbReference type="EMBL" id="KAG1788636.1"/>
    </source>
</evidence>
<dbReference type="OrthoDB" id="2692900at2759"/>
<feature type="region of interest" description="Disordered" evidence="1">
    <location>
        <begin position="57"/>
        <end position="82"/>
    </location>
</feature>
<reference evidence="2" key="1">
    <citation type="journal article" date="2020" name="New Phytol.">
        <title>Comparative genomics reveals dynamic genome evolution in host specialist ectomycorrhizal fungi.</title>
        <authorList>
            <person name="Lofgren L.A."/>
            <person name="Nguyen N.H."/>
            <person name="Vilgalys R."/>
            <person name="Ruytinx J."/>
            <person name="Liao H.L."/>
            <person name="Branco S."/>
            <person name="Kuo A."/>
            <person name="LaButti K."/>
            <person name="Lipzen A."/>
            <person name="Andreopoulos W."/>
            <person name="Pangilinan J."/>
            <person name="Riley R."/>
            <person name="Hundley H."/>
            <person name="Na H."/>
            <person name="Barry K."/>
            <person name="Grigoriev I.V."/>
            <person name="Stajich J.E."/>
            <person name="Kennedy P.G."/>
        </authorList>
    </citation>
    <scope>NUCLEOTIDE SEQUENCE</scope>
    <source>
        <strain evidence="2">S12</strain>
    </source>
</reference>
<evidence type="ECO:0000256" key="1">
    <source>
        <dbReference type="SAM" id="MobiDB-lite"/>
    </source>
</evidence>
<proteinExistence type="predicted"/>